<organism evidence="1 2">
    <name type="scientific">Dokdonella immobilis</name>
    <dbReference type="NCBI Taxonomy" id="578942"/>
    <lineage>
        <taxon>Bacteria</taxon>
        <taxon>Pseudomonadati</taxon>
        <taxon>Pseudomonadota</taxon>
        <taxon>Gammaproteobacteria</taxon>
        <taxon>Lysobacterales</taxon>
        <taxon>Rhodanobacteraceae</taxon>
        <taxon>Dokdonella</taxon>
    </lineage>
</organism>
<reference evidence="1 2" key="1">
    <citation type="submission" date="2016-10" db="EMBL/GenBank/DDBJ databases">
        <authorList>
            <person name="de Groot N.N."/>
        </authorList>
    </citation>
    <scope>NUCLEOTIDE SEQUENCE [LARGE SCALE GENOMIC DNA]</scope>
    <source>
        <strain evidence="1 2">CGMCC 1.7659</strain>
    </source>
</reference>
<evidence type="ECO:0000313" key="1">
    <source>
        <dbReference type="EMBL" id="SFN21270.1"/>
    </source>
</evidence>
<accession>A0A1I4X7C1</accession>
<sequence>RQPFAPRDHVVIDGNEGIILSMTSRATILMTPGRL</sequence>
<dbReference type="EMBL" id="FOVF01000008">
    <property type="protein sequence ID" value="SFN21270.1"/>
    <property type="molecule type" value="Genomic_DNA"/>
</dbReference>
<keyword evidence="2" id="KW-1185">Reference proteome</keyword>
<feature type="non-terminal residue" evidence="1">
    <location>
        <position position="1"/>
    </location>
</feature>
<protein>
    <submittedName>
        <fullName evidence="1">Uncharacterized protein</fullName>
    </submittedName>
</protein>
<name>A0A1I4X7C1_9GAMM</name>
<gene>
    <name evidence="1" type="ORF">SAMN05216289_1081</name>
</gene>
<dbReference type="AlphaFoldDB" id="A0A1I4X7C1"/>
<proteinExistence type="predicted"/>
<evidence type="ECO:0000313" key="2">
    <source>
        <dbReference type="Proteomes" id="UP000198575"/>
    </source>
</evidence>
<dbReference type="Proteomes" id="UP000198575">
    <property type="component" value="Unassembled WGS sequence"/>
</dbReference>